<feature type="transmembrane region" description="Helical" evidence="1">
    <location>
        <begin position="137"/>
        <end position="156"/>
    </location>
</feature>
<keyword evidence="3" id="KW-1185">Reference proteome</keyword>
<reference evidence="2" key="1">
    <citation type="journal article" date="2020" name="bioRxiv">
        <title>Chromosome-level reference genome of the European wasp spider Argiope bruennichi: a resource for studies on range expansion and evolutionary adaptation.</title>
        <authorList>
            <person name="Sheffer M.M."/>
            <person name="Hoppe A."/>
            <person name="Krehenwinkel H."/>
            <person name="Uhl G."/>
            <person name="Kuss A.W."/>
            <person name="Jensen L."/>
            <person name="Jensen C."/>
            <person name="Gillespie R.G."/>
            <person name="Hoff K.J."/>
            <person name="Prost S."/>
        </authorList>
    </citation>
    <scope>NUCLEOTIDE SEQUENCE</scope>
</reference>
<feature type="transmembrane region" description="Helical" evidence="1">
    <location>
        <begin position="77"/>
        <end position="98"/>
    </location>
</feature>
<evidence type="ECO:0000313" key="2">
    <source>
        <dbReference type="EMBL" id="KAF8791892.1"/>
    </source>
</evidence>
<dbReference type="Proteomes" id="UP000807504">
    <property type="component" value="Unassembled WGS sequence"/>
</dbReference>
<dbReference type="EMBL" id="JABXBU010000003">
    <property type="protein sequence ID" value="KAF8791892.1"/>
    <property type="molecule type" value="Genomic_DNA"/>
</dbReference>
<evidence type="ECO:0000313" key="3">
    <source>
        <dbReference type="Proteomes" id="UP000807504"/>
    </source>
</evidence>
<feature type="transmembrane region" description="Helical" evidence="1">
    <location>
        <begin position="176"/>
        <end position="197"/>
    </location>
</feature>
<feature type="transmembrane region" description="Helical" evidence="1">
    <location>
        <begin position="249"/>
        <end position="268"/>
    </location>
</feature>
<comment type="caution">
    <text evidence="2">The sequence shown here is derived from an EMBL/GenBank/DDBJ whole genome shotgun (WGS) entry which is preliminary data.</text>
</comment>
<gene>
    <name evidence="2" type="ORF">HNY73_003559</name>
</gene>
<proteinExistence type="predicted"/>
<keyword evidence="1" id="KW-0472">Membrane</keyword>
<name>A0A8T0FMZ7_ARGBR</name>
<keyword evidence="1" id="KW-0812">Transmembrane</keyword>
<evidence type="ECO:0000256" key="1">
    <source>
        <dbReference type="SAM" id="Phobius"/>
    </source>
</evidence>
<organism evidence="2 3">
    <name type="scientific">Argiope bruennichi</name>
    <name type="common">Wasp spider</name>
    <name type="synonym">Aranea bruennichi</name>
    <dbReference type="NCBI Taxonomy" id="94029"/>
    <lineage>
        <taxon>Eukaryota</taxon>
        <taxon>Metazoa</taxon>
        <taxon>Ecdysozoa</taxon>
        <taxon>Arthropoda</taxon>
        <taxon>Chelicerata</taxon>
        <taxon>Arachnida</taxon>
        <taxon>Araneae</taxon>
        <taxon>Araneomorphae</taxon>
        <taxon>Entelegynae</taxon>
        <taxon>Araneoidea</taxon>
        <taxon>Araneidae</taxon>
        <taxon>Argiope</taxon>
    </lineage>
</organism>
<keyword evidence="1" id="KW-1133">Transmembrane helix</keyword>
<accession>A0A8T0FMZ7</accession>
<sequence length="273" mass="31141">MYSVGNDVQAQDPLKFFLTDLAITSSKYLKQRSRRLIYGINIAVCALFVFPPLLNVMKFSQLGEIRVDEIFRNLQEIIFPCLVAITYSSTCYLLLQILRSCKSMFHKELDLSYSLNVEKLKNNYLELTRCVDTFEDIFSNLILIIVFNDFCFVSLITMDIMYEPKWTSEFLLESPAYLLFILGILGFLSICAADIPLEMMNIKSILLEKMLTHPHQDAFPYNEKQIALLLKKDPCVLTAGKALLFDRGFLLHAVTAVIAQAVVIYQLGSSEAI</sequence>
<protein>
    <submittedName>
        <fullName evidence="2">Uncharacterized protein</fullName>
    </submittedName>
</protein>
<feature type="transmembrane region" description="Helical" evidence="1">
    <location>
        <begin position="36"/>
        <end position="57"/>
    </location>
</feature>
<reference evidence="2" key="2">
    <citation type="submission" date="2020-06" db="EMBL/GenBank/DDBJ databases">
        <authorList>
            <person name="Sheffer M."/>
        </authorList>
    </citation>
    <scope>NUCLEOTIDE SEQUENCE</scope>
</reference>
<dbReference type="AlphaFoldDB" id="A0A8T0FMZ7"/>